<organism evidence="2 3">
    <name type="scientific">Corchorus olitorius</name>
    <dbReference type="NCBI Taxonomy" id="93759"/>
    <lineage>
        <taxon>Eukaryota</taxon>
        <taxon>Viridiplantae</taxon>
        <taxon>Streptophyta</taxon>
        <taxon>Embryophyta</taxon>
        <taxon>Tracheophyta</taxon>
        <taxon>Spermatophyta</taxon>
        <taxon>Magnoliopsida</taxon>
        <taxon>eudicotyledons</taxon>
        <taxon>Gunneridae</taxon>
        <taxon>Pentapetalae</taxon>
        <taxon>rosids</taxon>
        <taxon>malvids</taxon>
        <taxon>Malvales</taxon>
        <taxon>Malvaceae</taxon>
        <taxon>Grewioideae</taxon>
        <taxon>Apeibeae</taxon>
        <taxon>Corchorus</taxon>
    </lineage>
</organism>
<dbReference type="AlphaFoldDB" id="A0A1R3ID12"/>
<evidence type="ECO:0000313" key="3">
    <source>
        <dbReference type="Proteomes" id="UP000187203"/>
    </source>
</evidence>
<evidence type="ECO:0000313" key="2">
    <source>
        <dbReference type="EMBL" id="OMO80454.1"/>
    </source>
</evidence>
<dbReference type="PANTHER" id="PTHR47423:SF2">
    <property type="entry name" value="PROTEIN SQS1"/>
    <property type="match status" value="1"/>
</dbReference>
<name>A0A1R3ID12_9ROSI</name>
<proteinExistence type="predicted"/>
<feature type="compositionally biased region" description="Basic and acidic residues" evidence="1">
    <location>
        <begin position="172"/>
        <end position="181"/>
    </location>
</feature>
<feature type="region of interest" description="Disordered" evidence="1">
    <location>
        <begin position="135"/>
        <end position="181"/>
    </location>
</feature>
<keyword evidence="3" id="KW-1185">Reference proteome</keyword>
<feature type="compositionally biased region" description="Acidic residues" evidence="1">
    <location>
        <begin position="214"/>
        <end position="270"/>
    </location>
</feature>
<gene>
    <name evidence="2" type="ORF">COLO4_24086</name>
</gene>
<feature type="region of interest" description="Disordered" evidence="1">
    <location>
        <begin position="355"/>
        <end position="387"/>
    </location>
</feature>
<dbReference type="PANTHER" id="PTHR47423">
    <property type="entry name" value="G-PATCH DOMAIN CONTAINING PROTEIN"/>
    <property type="match status" value="1"/>
</dbReference>
<comment type="caution">
    <text evidence="2">The sequence shown here is derived from an EMBL/GenBank/DDBJ whole genome shotgun (WGS) entry which is preliminary data.</text>
</comment>
<protein>
    <submittedName>
        <fullName evidence="2">Zinc finger protein</fullName>
    </submittedName>
</protein>
<reference evidence="3" key="1">
    <citation type="submission" date="2013-09" db="EMBL/GenBank/DDBJ databases">
        <title>Corchorus olitorius genome sequencing.</title>
        <authorList>
            <person name="Alam M."/>
            <person name="Haque M.S."/>
            <person name="Islam M.S."/>
            <person name="Emdad E.M."/>
            <person name="Islam M.M."/>
            <person name="Ahmed B."/>
            <person name="Halim A."/>
            <person name="Hossen Q.M.M."/>
            <person name="Hossain M.Z."/>
            <person name="Ahmed R."/>
            <person name="Khan M.M."/>
            <person name="Islam R."/>
            <person name="Rashid M.M."/>
            <person name="Khan S.A."/>
            <person name="Rahman M.S."/>
            <person name="Alam M."/>
            <person name="Yahiya A.S."/>
            <person name="Khan M.S."/>
            <person name="Azam M.S."/>
            <person name="Haque T."/>
            <person name="Lashkar M.Z.H."/>
            <person name="Akhand A.I."/>
            <person name="Morshed G."/>
            <person name="Roy S."/>
            <person name="Uddin K.S."/>
            <person name="Rabeya T."/>
            <person name="Hossain A.S."/>
            <person name="Chowdhury A."/>
            <person name="Snigdha A.R."/>
            <person name="Mortoza M.S."/>
            <person name="Matin S.A."/>
            <person name="Hoque S.M.E."/>
            <person name="Islam M.K."/>
            <person name="Roy D.K."/>
            <person name="Haider R."/>
            <person name="Moosa M.M."/>
            <person name="Elias S.M."/>
            <person name="Hasan A.M."/>
            <person name="Jahan S."/>
            <person name="Shafiuddin M."/>
            <person name="Mahmood N."/>
            <person name="Shommy N.S."/>
        </authorList>
    </citation>
    <scope>NUCLEOTIDE SEQUENCE [LARGE SCALE GENOMIC DNA]</scope>
    <source>
        <strain evidence="3">cv. O-4</strain>
    </source>
</reference>
<accession>A0A1R3ID12</accession>
<feature type="region of interest" description="Disordered" evidence="1">
    <location>
        <begin position="26"/>
        <end position="84"/>
    </location>
</feature>
<sequence length="387" mass="42328">MATFGVELRKNPNKICAVFASCKRRNKNANSNSGLNSDRAKDSASKNGSSRKSGGRAVPYEYPSLNLQDPESGIQGQNGDDKIDESHPIVLVDSKETQIIAYLDQTTPPQPPHQVNYTYDYSSDFVLGDSSHRGLGFGDESEATTNRIESSSKQMEEQEGASCLSSSENEMDADHGDNSKLDAEVFEEGFANVQSSKKNSGFLSIGGVKLYTEDMSDVETDEDYDGESLDDESSETTDQEEQDGLYESDTSESLSDDDSDIDEDVAEDYIEGIGGDDSVLDTKWLVGQALEESDDDSSSSSSFDETLEKLGGIALQDASMEYGVKKYKSRKKYNGGANDIWSSALDDLMLVKDPRTVSGKKKPAAKFPQSWPLQEQKSKNSRRLPGK</sequence>
<dbReference type="OrthoDB" id="29523at2759"/>
<evidence type="ECO:0000256" key="1">
    <source>
        <dbReference type="SAM" id="MobiDB-lite"/>
    </source>
</evidence>
<dbReference type="EMBL" id="AWUE01018429">
    <property type="protein sequence ID" value="OMO80454.1"/>
    <property type="molecule type" value="Genomic_DNA"/>
</dbReference>
<feature type="compositionally biased region" description="Polar residues" evidence="1">
    <location>
        <begin position="65"/>
        <end position="78"/>
    </location>
</feature>
<feature type="compositionally biased region" description="Polar residues" evidence="1">
    <location>
        <begin position="143"/>
        <end position="153"/>
    </location>
</feature>
<feature type="compositionally biased region" description="Low complexity" evidence="1">
    <location>
        <begin position="45"/>
        <end position="57"/>
    </location>
</feature>
<dbReference type="STRING" id="93759.A0A1R3ID12"/>
<dbReference type="Proteomes" id="UP000187203">
    <property type="component" value="Unassembled WGS sequence"/>
</dbReference>
<feature type="region of interest" description="Disordered" evidence="1">
    <location>
        <begin position="210"/>
        <end position="277"/>
    </location>
</feature>